<feature type="signal peptide" evidence="2">
    <location>
        <begin position="1"/>
        <end position="16"/>
    </location>
</feature>
<evidence type="ECO:0000313" key="3">
    <source>
        <dbReference type="EMBL" id="CAD8804221.1"/>
    </source>
</evidence>
<protein>
    <submittedName>
        <fullName evidence="3">Uncharacterized protein</fullName>
    </submittedName>
</protein>
<evidence type="ECO:0000256" key="1">
    <source>
        <dbReference type="ARBA" id="ARBA00023078"/>
    </source>
</evidence>
<feature type="chain" id="PRO_5031279438" evidence="2">
    <location>
        <begin position="17"/>
        <end position="201"/>
    </location>
</feature>
<proteinExistence type="predicted"/>
<accession>A0A7S0W2M7</accession>
<keyword evidence="1" id="KW-0793">Thylakoid</keyword>
<dbReference type="AlphaFoldDB" id="A0A7S0W2M7"/>
<dbReference type="Gene3D" id="1.20.120.290">
    <property type="entry name" value="Oxygen-evolving enhancer protein 3 (PsbQ), four-helix up-down bundle"/>
    <property type="match status" value="1"/>
</dbReference>
<dbReference type="InterPro" id="IPR023222">
    <property type="entry name" value="PsbQ-like_dom_sf"/>
</dbReference>
<evidence type="ECO:0000256" key="2">
    <source>
        <dbReference type="SAM" id="SignalP"/>
    </source>
</evidence>
<dbReference type="EMBL" id="HBFN01030909">
    <property type="protein sequence ID" value="CAD8804221.1"/>
    <property type="molecule type" value="Transcribed_RNA"/>
</dbReference>
<dbReference type="SUPFAM" id="SSF101112">
    <property type="entry name" value="Oxygen-evolving enhancer protein 3"/>
    <property type="match status" value="1"/>
</dbReference>
<sequence length="201" mass="21421">MLRTSILAAIAATAVAFTGPAPMLRTGASGVTMQMDRRAAVGAVGASILAAPALANAKGGDFPKQSYFGAAPLSAPFGDTYGTQGEAIWSQLGDTEREIFQRIATKTAEQLSEDRVLIERGEWEASRQKLRLLMGETRKSMVRLSKLEGTDASTKAQKKFYKAIERLDLSLKAKSADDSIAGISDCLTTYGAWLATVGLEI</sequence>
<keyword evidence="2" id="KW-0732">Signal</keyword>
<gene>
    <name evidence="3" type="ORF">HTEP1355_LOCUS17899</name>
</gene>
<organism evidence="3">
    <name type="scientific">Hemiselmis tepida</name>
    <dbReference type="NCBI Taxonomy" id="464990"/>
    <lineage>
        <taxon>Eukaryota</taxon>
        <taxon>Cryptophyceae</taxon>
        <taxon>Cryptomonadales</taxon>
        <taxon>Hemiselmidaceae</taxon>
        <taxon>Hemiselmis</taxon>
    </lineage>
</organism>
<reference evidence="3" key="1">
    <citation type="submission" date="2021-01" db="EMBL/GenBank/DDBJ databases">
        <authorList>
            <person name="Corre E."/>
            <person name="Pelletier E."/>
            <person name="Niang G."/>
            <person name="Scheremetjew M."/>
            <person name="Finn R."/>
            <person name="Kale V."/>
            <person name="Holt S."/>
            <person name="Cochrane G."/>
            <person name="Meng A."/>
            <person name="Brown T."/>
            <person name="Cohen L."/>
        </authorList>
    </citation>
    <scope>NUCLEOTIDE SEQUENCE</scope>
    <source>
        <strain evidence="3">CCMP443</strain>
    </source>
</reference>
<name>A0A7S0W2M7_9CRYP</name>